<evidence type="ECO:0000313" key="1">
    <source>
        <dbReference type="EMBL" id="KAF5092794.1"/>
    </source>
</evidence>
<evidence type="ECO:0000313" key="2">
    <source>
        <dbReference type="Proteomes" id="UP000744676"/>
    </source>
</evidence>
<organism evidence="1 2">
    <name type="scientific">Geotrichum galactomycetum</name>
    <dbReference type="NCBI Taxonomy" id="27317"/>
    <lineage>
        <taxon>Eukaryota</taxon>
        <taxon>Fungi</taxon>
        <taxon>Dikarya</taxon>
        <taxon>Ascomycota</taxon>
        <taxon>Saccharomycotina</taxon>
        <taxon>Dipodascomycetes</taxon>
        <taxon>Dipodascales</taxon>
        <taxon>Dipodascaceae</taxon>
        <taxon>Geotrichum</taxon>
    </lineage>
</organism>
<proteinExistence type="predicted"/>
<accession>A0ACB6UYK3</accession>
<name>A0ACB6UYK3_9ASCO</name>
<dbReference type="EMBL" id="QVQA01000322">
    <property type="protein sequence ID" value="KAF5092794.1"/>
    <property type="molecule type" value="Genomic_DNA"/>
</dbReference>
<comment type="caution">
    <text evidence="1">The sequence shown here is derived from an EMBL/GenBank/DDBJ whole genome shotgun (WGS) entry which is preliminary data.</text>
</comment>
<gene>
    <name evidence="1" type="ORF">D0Z00_004406</name>
</gene>
<protein>
    <submittedName>
        <fullName evidence="1">Uncharacterized protein</fullName>
    </submittedName>
</protein>
<keyword evidence="2" id="KW-1185">Reference proteome</keyword>
<dbReference type="Proteomes" id="UP000744676">
    <property type="component" value="Unassembled WGS sequence"/>
</dbReference>
<reference evidence="1 2" key="1">
    <citation type="journal article" date="2020" name="Front. Microbiol.">
        <title>Phenotypic and Genetic Characterization of the Cheese Ripening Yeast Geotrichum candidum.</title>
        <authorList>
            <person name="Perkins V."/>
            <person name="Vignola S."/>
            <person name="Lessard M.H."/>
            <person name="Plante P.L."/>
            <person name="Corbeil J."/>
            <person name="Dugat-Bony E."/>
            <person name="Frenette M."/>
            <person name="Labrie S."/>
        </authorList>
    </citation>
    <scope>NUCLEOTIDE SEQUENCE [LARGE SCALE GENOMIC DNA]</scope>
    <source>
        <strain evidence="1 2">LMA-1147</strain>
    </source>
</reference>
<sequence length="143" mass="16107">MFFVSPFKQLLTVNDQFSKLESQSNASTIFFFKIIYIVCVLVTMAIGVHKLGSMGLLPNTRSDWVAFEVPARNLPELRDYKIGMINLFLQHTSAGLTLNENWDSDVRADMSDALGRIAPEGDMYRHDCEGSDDMPAHIRSSCK</sequence>